<evidence type="ECO:0000313" key="3">
    <source>
        <dbReference type="Proteomes" id="UP001303046"/>
    </source>
</evidence>
<evidence type="ECO:0000256" key="1">
    <source>
        <dbReference type="SAM" id="Phobius"/>
    </source>
</evidence>
<proteinExistence type="predicted"/>
<keyword evidence="1" id="KW-0472">Membrane</keyword>
<organism evidence="2 3">
    <name type="scientific">Necator americanus</name>
    <name type="common">Human hookworm</name>
    <dbReference type="NCBI Taxonomy" id="51031"/>
    <lineage>
        <taxon>Eukaryota</taxon>
        <taxon>Metazoa</taxon>
        <taxon>Ecdysozoa</taxon>
        <taxon>Nematoda</taxon>
        <taxon>Chromadorea</taxon>
        <taxon>Rhabditida</taxon>
        <taxon>Rhabditina</taxon>
        <taxon>Rhabditomorpha</taxon>
        <taxon>Strongyloidea</taxon>
        <taxon>Ancylostomatidae</taxon>
        <taxon>Bunostominae</taxon>
        <taxon>Necator</taxon>
    </lineage>
</organism>
<gene>
    <name evidence="2" type="primary">Necator_chrI.g3393</name>
    <name evidence="2" type="ORF">RB195_007264</name>
</gene>
<feature type="transmembrane region" description="Helical" evidence="1">
    <location>
        <begin position="88"/>
        <end position="104"/>
    </location>
</feature>
<evidence type="ECO:0000313" key="2">
    <source>
        <dbReference type="EMBL" id="KAK6730687.1"/>
    </source>
</evidence>
<dbReference type="Proteomes" id="UP001303046">
    <property type="component" value="Unassembled WGS sequence"/>
</dbReference>
<keyword evidence="1" id="KW-0812">Transmembrane</keyword>
<dbReference type="Gene3D" id="1.20.1250.20">
    <property type="entry name" value="MFS general substrate transporter like domains"/>
    <property type="match status" value="1"/>
</dbReference>
<protein>
    <submittedName>
        <fullName evidence="2">Uncharacterized protein</fullName>
    </submittedName>
</protein>
<dbReference type="InterPro" id="IPR036259">
    <property type="entry name" value="MFS_trans_sf"/>
</dbReference>
<sequence length="228" mass="26514">MDITPNCEHSLLSYSLKIEQKCYVSARKRWRGVYKLSSYHCRTLRIKMLQRNPLVAIACGQFALSLMQAMFMFYYVRIYLNVFQVPQQWFNIAQTLFLFWNAINDPLFGYMQDKPGSWLNSRPRVIRTFSPFLAIAFVFMWVPWSKNSALEGVHLIVSLFFYDAFYSAIGVAWSALFADSTKEPRLRVSAMKYSQIKIHVISASSLAIEGSERKLKLADCWRCYGSSK</sequence>
<keyword evidence="3" id="KW-1185">Reference proteome</keyword>
<dbReference type="SUPFAM" id="SSF103473">
    <property type="entry name" value="MFS general substrate transporter"/>
    <property type="match status" value="1"/>
</dbReference>
<feature type="transmembrane region" description="Helical" evidence="1">
    <location>
        <begin position="125"/>
        <end position="144"/>
    </location>
</feature>
<reference evidence="2 3" key="1">
    <citation type="submission" date="2023-08" db="EMBL/GenBank/DDBJ databases">
        <title>A Necator americanus chromosomal reference genome.</title>
        <authorList>
            <person name="Ilik V."/>
            <person name="Petrzelkova K.J."/>
            <person name="Pardy F."/>
            <person name="Fuh T."/>
            <person name="Niatou-Singa F.S."/>
            <person name="Gouil Q."/>
            <person name="Baker L."/>
            <person name="Ritchie M.E."/>
            <person name="Jex A.R."/>
            <person name="Gazzola D."/>
            <person name="Li H."/>
            <person name="Toshio Fujiwara R."/>
            <person name="Zhan B."/>
            <person name="Aroian R.V."/>
            <person name="Pafco B."/>
            <person name="Schwarz E.M."/>
        </authorList>
    </citation>
    <scope>NUCLEOTIDE SEQUENCE [LARGE SCALE GENOMIC DNA]</scope>
    <source>
        <strain evidence="2 3">Aroian</strain>
        <tissue evidence="2">Whole animal</tissue>
    </source>
</reference>
<dbReference type="Pfam" id="PF13347">
    <property type="entry name" value="MFS_2"/>
    <property type="match status" value="1"/>
</dbReference>
<dbReference type="EMBL" id="JAVFWL010000001">
    <property type="protein sequence ID" value="KAK6730687.1"/>
    <property type="molecule type" value="Genomic_DNA"/>
</dbReference>
<name>A0ABR1BWD5_NECAM</name>
<accession>A0ABR1BWD5</accession>
<comment type="caution">
    <text evidence="2">The sequence shown here is derived from an EMBL/GenBank/DDBJ whole genome shotgun (WGS) entry which is preliminary data.</text>
</comment>
<keyword evidence="1" id="KW-1133">Transmembrane helix</keyword>
<feature type="transmembrane region" description="Helical" evidence="1">
    <location>
        <begin position="54"/>
        <end position="76"/>
    </location>
</feature>
<feature type="transmembrane region" description="Helical" evidence="1">
    <location>
        <begin position="156"/>
        <end position="178"/>
    </location>
</feature>
<dbReference type="PANTHER" id="PTHR28658:SF1">
    <property type="entry name" value="MAJOR FACILITATOR SUPERFAMILY DOMAIN CONTAINING 13B"/>
    <property type="match status" value="1"/>
</dbReference>
<dbReference type="PANTHER" id="PTHR28658">
    <property type="entry name" value="TRANSMEMBRANE PROTEIN 180"/>
    <property type="match status" value="1"/>
</dbReference>
<dbReference type="InterPro" id="IPR040035">
    <property type="entry name" value="TMEM180"/>
</dbReference>